<reference evidence="1 2" key="1">
    <citation type="submission" date="2008-05" db="EMBL/GenBank/DDBJ databases">
        <title>Complete sequence of chromosome of Geobacter lovleyi SZ.</title>
        <authorList>
            <consortium name="US DOE Joint Genome Institute"/>
            <person name="Lucas S."/>
            <person name="Copeland A."/>
            <person name="Lapidus A."/>
            <person name="Glavina del Rio T."/>
            <person name="Dalin E."/>
            <person name="Tice H."/>
            <person name="Bruce D."/>
            <person name="Goodwin L."/>
            <person name="Pitluck S."/>
            <person name="Chertkov O."/>
            <person name="Meincke L."/>
            <person name="Brettin T."/>
            <person name="Detter J.C."/>
            <person name="Han C."/>
            <person name="Tapia R."/>
            <person name="Kuske C.R."/>
            <person name="Schmutz J."/>
            <person name="Larimer F."/>
            <person name="Land M."/>
            <person name="Hauser L."/>
            <person name="Kyrpides N."/>
            <person name="Mikhailova N."/>
            <person name="Sung Y."/>
            <person name="Fletcher K.E."/>
            <person name="Ritalahti K.M."/>
            <person name="Loeffler F.E."/>
            <person name="Richardson P."/>
        </authorList>
    </citation>
    <scope>NUCLEOTIDE SEQUENCE [LARGE SCALE GENOMIC DNA]</scope>
    <source>
        <strain evidence="2">ATCC BAA-1151 / DSM 17278 / SZ</strain>
    </source>
</reference>
<evidence type="ECO:0000313" key="1">
    <source>
        <dbReference type="EMBL" id="ACD94692.1"/>
    </source>
</evidence>
<dbReference type="KEGG" id="glo:Glov_0969"/>
<gene>
    <name evidence="1" type="ordered locus">Glov_0969</name>
</gene>
<dbReference type="AlphaFoldDB" id="B3E5M1"/>
<dbReference type="Proteomes" id="UP000002420">
    <property type="component" value="Chromosome"/>
</dbReference>
<accession>B3E5M1</accession>
<protein>
    <submittedName>
        <fullName evidence="1">Uncharacterized protein</fullName>
    </submittedName>
</protein>
<sequence>MKAIRLYILPLFLLLASITVLAKGIKVRQDVQKTWKDVVKTQVQQQMNSLVPPDDARMLSLRNLTQAIGRQYELPLEVSLKGPSLMAKPDLTRIKTDQVLGHDSNIYGFINTLSALPYRMEYESLCIGTGCGPEGFNLTITLKGV</sequence>
<dbReference type="HOGENOM" id="CLU_1784084_0_0_7"/>
<proteinExistence type="predicted"/>
<dbReference type="STRING" id="398767.Glov_0969"/>
<organism evidence="1 2">
    <name type="scientific">Trichlorobacter lovleyi (strain ATCC BAA-1151 / DSM 17278 / SZ)</name>
    <name type="common">Geobacter lovleyi</name>
    <dbReference type="NCBI Taxonomy" id="398767"/>
    <lineage>
        <taxon>Bacteria</taxon>
        <taxon>Pseudomonadati</taxon>
        <taxon>Thermodesulfobacteriota</taxon>
        <taxon>Desulfuromonadia</taxon>
        <taxon>Geobacterales</taxon>
        <taxon>Geobacteraceae</taxon>
        <taxon>Trichlorobacter</taxon>
    </lineage>
</organism>
<dbReference type="RefSeq" id="WP_012469042.1">
    <property type="nucleotide sequence ID" value="NC_010814.1"/>
</dbReference>
<keyword evidence="2" id="KW-1185">Reference proteome</keyword>
<dbReference type="EMBL" id="CP001089">
    <property type="protein sequence ID" value="ACD94692.1"/>
    <property type="molecule type" value="Genomic_DNA"/>
</dbReference>
<name>B3E5M1_TRIL1</name>
<evidence type="ECO:0000313" key="2">
    <source>
        <dbReference type="Proteomes" id="UP000002420"/>
    </source>
</evidence>